<dbReference type="RefSeq" id="WP_086284356.1">
    <property type="nucleotide sequence ID" value="NZ_NGMO01000002.1"/>
</dbReference>
<name>A0A242K1Z2_9ENTE</name>
<organism evidence="1 2">
    <name type="scientific">Candidatus Enterococcus wittei</name>
    <dbReference type="NCBI Taxonomy" id="1987383"/>
    <lineage>
        <taxon>Bacteria</taxon>
        <taxon>Bacillati</taxon>
        <taxon>Bacillota</taxon>
        <taxon>Bacilli</taxon>
        <taxon>Lactobacillales</taxon>
        <taxon>Enterococcaceae</taxon>
        <taxon>Enterococcus</taxon>
    </lineage>
</organism>
<evidence type="ECO:0008006" key="3">
    <source>
        <dbReference type="Google" id="ProtNLM"/>
    </source>
</evidence>
<sequence>MLETAIEVLEKCAQLVTTPEEWGYESVTMEKEEIEMGTLPKDVHLPRLVMTHLYIYCAPQSGKDYVVYFITDITSQREFVRGLLVEGRLVWSQIGGTDE</sequence>
<dbReference type="AlphaFoldDB" id="A0A242K1Z2"/>
<evidence type="ECO:0000313" key="1">
    <source>
        <dbReference type="EMBL" id="OTP11066.1"/>
    </source>
</evidence>
<accession>A0A242K1Z2</accession>
<dbReference type="Proteomes" id="UP000194933">
    <property type="component" value="Unassembled WGS sequence"/>
</dbReference>
<reference evidence="1 2" key="1">
    <citation type="submission" date="2017-05" db="EMBL/GenBank/DDBJ databases">
        <title>The Genome Sequence of Enterococcus sp. 10A9_DIV0425.</title>
        <authorList>
            <consortium name="The Broad Institute Genomics Platform"/>
            <consortium name="The Broad Institute Genomic Center for Infectious Diseases"/>
            <person name="Earl A."/>
            <person name="Manson A."/>
            <person name="Schwartman J."/>
            <person name="Gilmore M."/>
            <person name="Abouelleil A."/>
            <person name="Cao P."/>
            <person name="Chapman S."/>
            <person name="Cusick C."/>
            <person name="Shea T."/>
            <person name="Young S."/>
            <person name="Neafsey D."/>
            <person name="Nusbaum C."/>
            <person name="Birren B."/>
        </authorList>
    </citation>
    <scope>NUCLEOTIDE SEQUENCE [LARGE SCALE GENOMIC DNA]</scope>
    <source>
        <strain evidence="1 2">10A9_DIV0425</strain>
    </source>
</reference>
<keyword evidence="2" id="KW-1185">Reference proteome</keyword>
<comment type="caution">
    <text evidence="1">The sequence shown here is derived from an EMBL/GenBank/DDBJ whole genome shotgun (WGS) entry which is preliminary data.</text>
</comment>
<gene>
    <name evidence="1" type="ORF">A5844_001200</name>
</gene>
<dbReference type="EMBL" id="NGMO01000002">
    <property type="protein sequence ID" value="OTP11066.1"/>
    <property type="molecule type" value="Genomic_DNA"/>
</dbReference>
<evidence type="ECO:0000313" key="2">
    <source>
        <dbReference type="Proteomes" id="UP000194933"/>
    </source>
</evidence>
<dbReference type="STRING" id="1987383.A5844_001200"/>
<protein>
    <recommendedName>
        <fullName evidence="3">4'-phosphopantetheinyl transferase</fullName>
    </recommendedName>
</protein>
<proteinExistence type="predicted"/>